<dbReference type="AlphaFoldDB" id="A0A9N7VLN9"/>
<protein>
    <submittedName>
        <fullName evidence="2">Uncharacterized protein</fullName>
    </submittedName>
</protein>
<sequence>MWERRREVESRGEEGGMTVIGESTGHAEVGRPEREREVLSSIRCEPTPARICLRRQKSTQGLVVSPPHSETLGVASNNELAESAEHPVSLPRASGGSQLGLLSSPGCPS</sequence>
<dbReference type="Proteomes" id="UP001153269">
    <property type="component" value="Unassembled WGS sequence"/>
</dbReference>
<dbReference type="EMBL" id="CADEAL010004217">
    <property type="protein sequence ID" value="CAB1454566.1"/>
    <property type="molecule type" value="Genomic_DNA"/>
</dbReference>
<evidence type="ECO:0000313" key="2">
    <source>
        <dbReference type="EMBL" id="CAB1454566.1"/>
    </source>
</evidence>
<organism evidence="2 3">
    <name type="scientific">Pleuronectes platessa</name>
    <name type="common">European plaice</name>
    <dbReference type="NCBI Taxonomy" id="8262"/>
    <lineage>
        <taxon>Eukaryota</taxon>
        <taxon>Metazoa</taxon>
        <taxon>Chordata</taxon>
        <taxon>Craniata</taxon>
        <taxon>Vertebrata</taxon>
        <taxon>Euteleostomi</taxon>
        <taxon>Actinopterygii</taxon>
        <taxon>Neopterygii</taxon>
        <taxon>Teleostei</taxon>
        <taxon>Neoteleostei</taxon>
        <taxon>Acanthomorphata</taxon>
        <taxon>Carangaria</taxon>
        <taxon>Pleuronectiformes</taxon>
        <taxon>Pleuronectoidei</taxon>
        <taxon>Pleuronectidae</taxon>
        <taxon>Pleuronectes</taxon>
    </lineage>
</organism>
<accession>A0A9N7VLN9</accession>
<proteinExistence type="predicted"/>
<reference evidence="2" key="1">
    <citation type="submission" date="2020-03" db="EMBL/GenBank/DDBJ databases">
        <authorList>
            <person name="Weist P."/>
        </authorList>
    </citation>
    <scope>NUCLEOTIDE SEQUENCE</scope>
</reference>
<evidence type="ECO:0000256" key="1">
    <source>
        <dbReference type="SAM" id="MobiDB-lite"/>
    </source>
</evidence>
<evidence type="ECO:0000313" key="3">
    <source>
        <dbReference type="Proteomes" id="UP001153269"/>
    </source>
</evidence>
<feature type="compositionally biased region" description="Basic and acidic residues" evidence="1">
    <location>
        <begin position="1"/>
        <end position="14"/>
    </location>
</feature>
<feature type="compositionally biased region" description="Low complexity" evidence="1">
    <location>
        <begin position="94"/>
        <end position="109"/>
    </location>
</feature>
<comment type="caution">
    <text evidence="2">The sequence shown here is derived from an EMBL/GenBank/DDBJ whole genome shotgun (WGS) entry which is preliminary data.</text>
</comment>
<feature type="region of interest" description="Disordered" evidence="1">
    <location>
        <begin position="1"/>
        <end position="34"/>
    </location>
</feature>
<feature type="region of interest" description="Disordered" evidence="1">
    <location>
        <begin position="81"/>
        <end position="109"/>
    </location>
</feature>
<gene>
    <name evidence="2" type="ORF">PLEPLA_LOCUS42332</name>
</gene>
<name>A0A9N7VLN9_PLEPL</name>
<keyword evidence="3" id="KW-1185">Reference proteome</keyword>